<dbReference type="RefSeq" id="WP_034294401.1">
    <property type="nucleotide sequence ID" value="NZ_CP091519.2"/>
</dbReference>
<dbReference type="Proteomes" id="UP000254209">
    <property type="component" value="Unassembled WGS sequence"/>
</dbReference>
<evidence type="ECO:0000256" key="1">
    <source>
        <dbReference type="SAM" id="MobiDB-lite"/>
    </source>
</evidence>
<sequence length="368" mass="40695">MSQNLATSASTKRAYSKKIHSNQKISGFATAWLHALPDIETILKQVRRAVGYSAKKNAIRAQYERDIQAFAHLPAHEAQVCALVNAQKAADCANGHAPYTPTPAEITHFYALASGEIAENGAESVSGSLKNTTNEPNPAPAPTPIKTKNAPMSGFVKWVGNTPPSIGEIIDQIRACKRNTVIRNDIYQNYKRNLVRYREKTHPHFAFIFALIRAQMGVDRHKGATSDTPSLKAWRKMKLRQIARMVARAEFNGTLYPASPEQRHAARVISKQILADLGIPARRIAPKKVSGSLKTTAPNPPTISIERKRKSNHAAPILCRAIRHFPTQQKASVYLSHRVKACANDRFIIQQINQHKWAVCRVLSGGVA</sequence>
<evidence type="ECO:0000313" key="2">
    <source>
        <dbReference type="EMBL" id="SSY70041.1"/>
    </source>
</evidence>
<dbReference type="STRING" id="1120980.GCA_000745955_01984"/>
<gene>
    <name evidence="2" type="ORF">NCTC10283_00104</name>
</gene>
<feature type="region of interest" description="Disordered" evidence="1">
    <location>
        <begin position="123"/>
        <end position="147"/>
    </location>
</feature>
<name>A0A376BJZ7_9NEIS</name>
<reference evidence="2 3" key="1">
    <citation type="submission" date="2018-06" db="EMBL/GenBank/DDBJ databases">
        <authorList>
            <consortium name="Pathogen Informatics"/>
            <person name="Doyle S."/>
        </authorList>
    </citation>
    <scope>NUCLEOTIDE SEQUENCE [LARGE SCALE GENOMIC DNA]</scope>
    <source>
        <strain evidence="2 3">NCTC10283</strain>
    </source>
</reference>
<keyword evidence="3" id="KW-1185">Reference proteome</keyword>
<proteinExistence type="predicted"/>
<accession>A0A376BJZ7</accession>
<dbReference type="EMBL" id="UFSO01000002">
    <property type="protein sequence ID" value="SSY70041.1"/>
    <property type="molecule type" value="Genomic_DNA"/>
</dbReference>
<protein>
    <submittedName>
        <fullName evidence="2">Uncharacterized protein</fullName>
    </submittedName>
</protein>
<organism evidence="2 3">
    <name type="scientific">Alysiella crassa</name>
    <dbReference type="NCBI Taxonomy" id="153491"/>
    <lineage>
        <taxon>Bacteria</taxon>
        <taxon>Pseudomonadati</taxon>
        <taxon>Pseudomonadota</taxon>
        <taxon>Betaproteobacteria</taxon>
        <taxon>Neisseriales</taxon>
        <taxon>Neisseriaceae</taxon>
        <taxon>Alysiella</taxon>
    </lineage>
</organism>
<evidence type="ECO:0000313" key="3">
    <source>
        <dbReference type="Proteomes" id="UP000254209"/>
    </source>
</evidence>
<dbReference type="AlphaFoldDB" id="A0A376BJZ7"/>